<evidence type="ECO:0000313" key="6">
    <source>
        <dbReference type="Proteomes" id="UP000694546"/>
    </source>
</evidence>
<dbReference type="PANTHER" id="PTHR48168">
    <property type="entry name" value="RNA GUANINE-7 METHYLTRANSFERASE-ACTIVATING SUBUNIT-LIKE (PSEUDOGENE)-RELATED"/>
    <property type="match status" value="1"/>
</dbReference>
<feature type="compositionally biased region" description="Basic and acidic residues" evidence="4">
    <location>
        <begin position="67"/>
        <end position="101"/>
    </location>
</feature>
<keyword evidence="2" id="KW-0539">Nucleus</keyword>
<dbReference type="OMA" id="PPIIEEW"/>
<evidence type="ECO:0000256" key="2">
    <source>
        <dbReference type="ARBA" id="ARBA00023242"/>
    </source>
</evidence>
<dbReference type="Proteomes" id="UP000694546">
    <property type="component" value="Chromosome 14"/>
</dbReference>
<gene>
    <name evidence="5" type="primary">RAMAC</name>
</gene>
<evidence type="ECO:0000256" key="3">
    <source>
        <dbReference type="ARBA" id="ARBA00034716"/>
    </source>
</evidence>
<dbReference type="GO" id="GO:0106005">
    <property type="term" value="P:RNA 5'-cap (guanine-N7)-methylation"/>
    <property type="evidence" value="ECO:0007669"/>
    <property type="project" value="InterPro"/>
</dbReference>
<dbReference type="GO" id="GO:0031533">
    <property type="term" value="C:mRNA capping enzyme complex"/>
    <property type="evidence" value="ECO:0007669"/>
    <property type="project" value="InterPro"/>
</dbReference>
<dbReference type="GeneTree" id="ENSGT00390000011190"/>
<accession>A0A8C5CGL8</accession>
<dbReference type="AlphaFoldDB" id="A0A8C5CGL8"/>
<feature type="compositionally biased region" description="Gly residues" evidence="4">
    <location>
        <begin position="56"/>
        <end position="66"/>
    </location>
</feature>
<dbReference type="GeneID" id="115559131"/>
<feature type="region of interest" description="Disordered" evidence="4">
    <location>
        <begin position="28"/>
        <end position="120"/>
    </location>
</feature>
<comment type="similarity">
    <text evidence="3">Belongs to the RAM family.</text>
</comment>
<evidence type="ECO:0000313" key="5">
    <source>
        <dbReference type="Ensembl" id="ENSGMOP00000060507.1"/>
    </source>
</evidence>
<name>A0A8C5CGL8_GADMO</name>
<evidence type="ECO:0000256" key="1">
    <source>
        <dbReference type="ARBA" id="ARBA00004123"/>
    </source>
</evidence>
<proteinExistence type="inferred from homology"/>
<dbReference type="Pfam" id="PF15320">
    <property type="entry name" value="RAM"/>
    <property type="match status" value="1"/>
</dbReference>
<reference evidence="5" key="2">
    <citation type="submission" date="2025-09" db="UniProtKB">
        <authorList>
            <consortium name="Ensembl"/>
        </authorList>
    </citation>
    <scope>IDENTIFICATION</scope>
</reference>
<dbReference type="PANTHER" id="PTHR48168:SF1">
    <property type="entry name" value="RNA GUANINE-N7 METHYLTRANSFERASE ACTIVATING SUBUNIT-RELATED"/>
    <property type="match status" value="1"/>
</dbReference>
<dbReference type="GO" id="GO:0003723">
    <property type="term" value="F:RNA binding"/>
    <property type="evidence" value="ECO:0007669"/>
    <property type="project" value="InterPro"/>
</dbReference>
<keyword evidence="6" id="KW-1185">Reference proteome</keyword>
<protein>
    <submittedName>
        <fullName evidence="5">RNA guanine-7 methyltransferase activating subunit</fullName>
    </submittedName>
</protein>
<dbReference type="Ensembl" id="ENSGMOT00000033441.1">
    <property type="protein sequence ID" value="ENSGMOP00000060507.1"/>
    <property type="gene ID" value="ENSGMOG00000033451.1"/>
</dbReference>
<organism evidence="5 6">
    <name type="scientific">Gadus morhua</name>
    <name type="common">Atlantic cod</name>
    <dbReference type="NCBI Taxonomy" id="8049"/>
    <lineage>
        <taxon>Eukaryota</taxon>
        <taxon>Metazoa</taxon>
        <taxon>Chordata</taxon>
        <taxon>Craniata</taxon>
        <taxon>Vertebrata</taxon>
        <taxon>Euteleostomi</taxon>
        <taxon>Actinopterygii</taxon>
        <taxon>Neopterygii</taxon>
        <taxon>Teleostei</taxon>
        <taxon>Neoteleostei</taxon>
        <taxon>Acanthomorphata</taxon>
        <taxon>Zeiogadaria</taxon>
        <taxon>Gadariae</taxon>
        <taxon>Gadiformes</taxon>
        <taxon>Gadoidei</taxon>
        <taxon>Gadidae</taxon>
        <taxon>Gadus</taxon>
    </lineage>
</organism>
<reference evidence="5" key="1">
    <citation type="submission" date="2025-08" db="UniProtKB">
        <authorList>
            <consortium name="Ensembl"/>
        </authorList>
    </citation>
    <scope>IDENTIFICATION</scope>
</reference>
<evidence type="ECO:0000256" key="4">
    <source>
        <dbReference type="SAM" id="MobiDB-lite"/>
    </source>
</evidence>
<dbReference type="InterPro" id="IPR028271">
    <property type="entry name" value="RAMAC"/>
</dbReference>
<dbReference type="RefSeq" id="XP_030233689.1">
    <property type="nucleotide sequence ID" value="XM_030377829.1"/>
</dbReference>
<dbReference type="OrthoDB" id="5875297at2759"/>
<comment type="subcellular location">
    <subcellularLocation>
        <location evidence="1">Nucleus</location>
    </subcellularLocation>
</comment>
<sequence length="120" mass="13720">MTENTEDKPDYEERFAHRFSADDAIYQVYRSRPADPPPIVENWSSRGRDHRHRGGGGRGGGGGGHGWHGDRGWGGDRGWRGDRGWGGDHRRQQDRRGHESGHQSGHQGYNPYNQRPYHSY</sequence>